<dbReference type="EMBL" id="MLQQ01000039">
    <property type="protein sequence ID" value="OIJ10647.1"/>
    <property type="molecule type" value="Genomic_DNA"/>
</dbReference>
<dbReference type="Proteomes" id="UP000180098">
    <property type="component" value="Unassembled WGS sequence"/>
</dbReference>
<dbReference type="RefSeq" id="WP_071313842.1">
    <property type="nucleotide sequence ID" value="NZ_MLQQ01000039.1"/>
</dbReference>
<evidence type="ECO:0000313" key="2">
    <source>
        <dbReference type="Proteomes" id="UP000180098"/>
    </source>
</evidence>
<organism evidence="1 2">
    <name type="scientific">Anaerobacillus arseniciselenatis</name>
    <dbReference type="NCBI Taxonomy" id="85682"/>
    <lineage>
        <taxon>Bacteria</taxon>
        <taxon>Bacillati</taxon>
        <taxon>Bacillota</taxon>
        <taxon>Bacilli</taxon>
        <taxon>Bacillales</taxon>
        <taxon>Bacillaceae</taxon>
        <taxon>Anaerobacillus</taxon>
    </lineage>
</organism>
<accession>A0A1S2LG15</accession>
<keyword evidence="2" id="KW-1185">Reference proteome</keyword>
<dbReference type="OrthoDB" id="1891779at2"/>
<proteinExistence type="predicted"/>
<sequence>MNKNKLIFIIVVILLVSSLGMNFHLFNETNSLKNTVGQDYRFNHEEVMWNFDVEIFDHVIKQLREGDVAQFERYTVKINSLVSSHRLGTVDLFSQHLLTPLNEISRNYNEGNMDMFEKNVERARVRLVLTNKMLTKIRETLEDQSNKKWFEELSNNRSELNRNISERWTQAFHGQGKD</sequence>
<protein>
    <submittedName>
        <fullName evidence="1">Uncharacterized protein</fullName>
    </submittedName>
</protein>
<dbReference type="AlphaFoldDB" id="A0A1S2LG15"/>
<reference evidence="1 2" key="1">
    <citation type="submission" date="2016-10" db="EMBL/GenBank/DDBJ databases">
        <title>Draft genome sequences of four alkaliphilic bacteria belonging to the Anaerobacillus genus.</title>
        <authorList>
            <person name="Bassil N.M."/>
            <person name="Lloyd J.R."/>
        </authorList>
    </citation>
    <scope>NUCLEOTIDE SEQUENCE [LARGE SCALE GENOMIC DNA]</scope>
    <source>
        <strain evidence="1 2">DSM 15340</strain>
    </source>
</reference>
<comment type="caution">
    <text evidence="1">The sequence shown here is derived from an EMBL/GenBank/DDBJ whole genome shotgun (WGS) entry which is preliminary data.</text>
</comment>
<name>A0A1S2LG15_9BACI</name>
<evidence type="ECO:0000313" key="1">
    <source>
        <dbReference type="EMBL" id="OIJ10647.1"/>
    </source>
</evidence>
<gene>
    <name evidence="1" type="ORF">BKP35_13235</name>
</gene>